<dbReference type="OrthoDB" id="10392832at2759"/>
<evidence type="ECO:0000256" key="1">
    <source>
        <dbReference type="SAM" id="MobiDB-lite"/>
    </source>
</evidence>
<keyword evidence="3" id="KW-1185">Reference proteome</keyword>
<sequence length="201" mass="22523">MCVGYCFIYSGCVAIHYNAKHLLCHLLTRAVICKDKKERRRKRFMFTDIKDWTMDERLCSPNPCNMHQKCVIVDQMYSICVRFQPTIAHIHETEEITTNTTEISRTSTEPEPNTEAGSTSTEIFSTGNTPSGTNTSQDELVTYIVCEESRTNDDDANEADTMIYNDTTDGSIMAATNVSTSGITEITITNNGTLETETTSQ</sequence>
<feature type="compositionally biased region" description="Polar residues" evidence="1">
    <location>
        <begin position="115"/>
        <end position="124"/>
    </location>
</feature>
<evidence type="ECO:0000313" key="2">
    <source>
        <dbReference type="EMBL" id="CAG2236863.1"/>
    </source>
</evidence>
<feature type="region of interest" description="Disordered" evidence="1">
    <location>
        <begin position="98"/>
        <end position="136"/>
    </location>
</feature>
<accession>A0A8S3TT91</accession>
<dbReference type="Proteomes" id="UP000683360">
    <property type="component" value="Unassembled WGS sequence"/>
</dbReference>
<proteinExistence type="predicted"/>
<feature type="compositionally biased region" description="Low complexity" evidence="1">
    <location>
        <begin position="125"/>
        <end position="136"/>
    </location>
</feature>
<comment type="caution">
    <text evidence="2">The sequence shown here is derived from an EMBL/GenBank/DDBJ whole genome shotgun (WGS) entry which is preliminary data.</text>
</comment>
<gene>
    <name evidence="2" type="ORF">MEDL_49344</name>
</gene>
<evidence type="ECO:0000313" key="3">
    <source>
        <dbReference type="Proteomes" id="UP000683360"/>
    </source>
</evidence>
<feature type="compositionally biased region" description="Low complexity" evidence="1">
    <location>
        <begin position="98"/>
        <end position="109"/>
    </location>
</feature>
<protein>
    <submittedName>
        <fullName evidence="2">Uncharacterized protein</fullName>
    </submittedName>
</protein>
<dbReference type="EMBL" id="CAJPWZ010002369">
    <property type="protein sequence ID" value="CAG2236863.1"/>
    <property type="molecule type" value="Genomic_DNA"/>
</dbReference>
<name>A0A8S3TT91_MYTED</name>
<reference evidence="2" key="1">
    <citation type="submission" date="2021-03" db="EMBL/GenBank/DDBJ databases">
        <authorList>
            <person name="Bekaert M."/>
        </authorList>
    </citation>
    <scope>NUCLEOTIDE SEQUENCE</scope>
</reference>
<organism evidence="2 3">
    <name type="scientific">Mytilus edulis</name>
    <name type="common">Blue mussel</name>
    <dbReference type="NCBI Taxonomy" id="6550"/>
    <lineage>
        <taxon>Eukaryota</taxon>
        <taxon>Metazoa</taxon>
        <taxon>Spiralia</taxon>
        <taxon>Lophotrochozoa</taxon>
        <taxon>Mollusca</taxon>
        <taxon>Bivalvia</taxon>
        <taxon>Autobranchia</taxon>
        <taxon>Pteriomorphia</taxon>
        <taxon>Mytilida</taxon>
        <taxon>Mytiloidea</taxon>
        <taxon>Mytilidae</taxon>
        <taxon>Mytilinae</taxon>
        <taxon>Mytilus</taxon>
    </lineage>
</organism>
<dbReference type="AlphaFoldDB" id="A0A8S3TT91"/>